<evidence type="ECO:0000256" key="1">
    <source>
        <dbReference type="ARBA" id="ARBA00008614"/>
    </source>
</evidence>
<proteinExistence type="inferred from homology"/>
<feature type="region of interest" description="Disordered" evidence="3">
    <location>
        <begin position="244"/>
        <end position="273"/>
    </location>
</feature>
<evidence type="ECO:0000256" key="3">
    <source>
        <dbReference type="SAM" id="MobiDB-lite"/>
    </source>
</evidence>
<dbReference type="GO" id="GO:0009611">
    <property type="term" value="P:response to wounding"/>
    <property type="evidence" value="ECO:0007669"/>
    <property type="project" value="UniProtKB-UniRule"/>
</dbReference>
<dbReference type="SMART" id="SM00979">
    <property type="entry name" value="TIFY"/>
    <property type="match status" value="1"/>
</dbReference>
<evidence type="ECO:0000259" key="4">
    <source>
        <dbReference type="PROSITE" id="PS51320"/>
    </source>
</evidence>
<evidence type="ECO:0000313" key="6">
    <source>
        <dbReference type="Proteomes" id="UP000631114"/>
    </source>
</evidence>
<dbReference type="Proteomes" id="UP000631114">
    <property type="component" value="Unassembled WGS sequence"/>
</dbReference>
<dbReference type="InterPro" id="IPR040390">
    <property type="entry name" value="TIFY/JAZ"/>
</dbReference>
<dbReference type="PANTHER" id="PTHR33077">
    <property type="entry name" value="PROTEIN TIFY 4A-RELATED-RELATED"/>
    <property type="match status" value="1"/>
</dbReference>
<dbReference type="OrthoDB" id="1939212at2759"/>
<feature type="compositionally biased region" description="Low complexity" evidence="3">
    <location>
        <begin position="345"/>
        <end position="359"/>
    </location>
</feature>
<feature type="compositionally biased region" description="Polar residues" evidence="3">
    <location>
        <begin position="244"/>
        <end position="270"/>
    </location>
</feature>
<dbReference type="GO" id="GO:0031347">
    <property type="term" value="P:regulation of defense response"/>
    <property type="evidence" value="ECO:0007669"/>
    <property type="project" value="UniProtKB-UniRule"/>
</dbReference>
<dbReference type="InterPro" id="IPR010399">
    <property type="entry name" value="Tify_dom"/>
</dbReference>
<dbReference type="AlphaFoldDB" id="A0A835GXI5"/>
<protein>
    <recommendedName>
        <fullName evidence="2">Protein TIFY</fullName>
    </recommendedName>
    <alternativeName>
        <fullName evidence="2">Jasmonate ZIM domain-containing protein</fullName>
    </alternativeName>
</protein>
<feature type="region of interest" description="Disordered" evidence="3">
    <location>
        <begin position="334"/>
        <end position="391"/>
    </location>
</feature>
<comment type="subcellular location">
    <subcellularLocation>
        <location evidence="2">Nucleus</location>
    </subcellularLocation>
</comment>
<evidence type="ECO:0000313" key="5">
    <source>
        <dbReference type="EMBL" id="KAF9587038.1"/>
    </source>
</evidence>
<comment type="domain">
    <text evidence="2">The jas domain is required for interaction with COI1.</text>
</comment>
<name>A0A835GXI5_9MAGN</name>
<dbReference type="GO" id="GO:0005634">
    <property type="term" value="C:nucleus"/>
    <property type="evidence" value="ECO:0007669"/>
    <property type="project" value="UniProtKB-SubCell"/>
</dbReference>
<dbReference type="InterPro" id="IPR018467">
    <property type="entry name" value="CCT_CS"/>
</dbReference>
<organism evidence="5 6">
    <name type="scientific">Coptis chinensis</name>
    <dbReference type="NCBI Taxonomy" id="261450"/>
    <lineage>
        <taxon>Eukaryota</taxon>
        <taxon>Viridiplantae</taxon>
        <taxon>Streptophyta</taxon>
        <taxon>Embryophyta</taxon>
        <taxon>Tracheophyta</taxon>
        <taxon>Spermatophyta</taxon>
        <taxon>Magnoliopsida</taxon>
        <taxon>Ranunculales</taxon>
        <taxon>Ranunculaceae</taxon>
        <taxon>Coptidoideae</taxon>
        <taxon>Coptis</taxon>
    </lineage>
</organism>
<sequence>MSTVLEEDAGKDTAFMRGSGMQWPFSNKVSALPQFMPYKAVQEERSKKIVFDPLTSSAFMPISTVDAFDANHKTFTGLVQKNFNIDRQGGTHYTTTAYPVQDVDTHLTNPSDTGTFYVNNPFFKTHVATGRHNFAPMKQQALGGTPVTTHVPYILNSGPVAAVVDQRNVSKPTGASPQLTIFYGGSVNVFDNVSPEKAQAMMYMAGNGSAMNPNLTDQRTQVQASIARPVGGDGCRGNQSLPASPCSGLSSPMSVTSHINNQSQSGSTGNDELMTVKPMGTLAAPVSQPEPSKTATSLGSSAATMMPAAVPQARKASLARFLEKRKERAMNTMPYNMDKKSPDCSTTPGSTGLSLSGNTAQTPVPASKDHSWSGLIKNDRNNEKLQVKLEM</sequence>
<dbReference type="Pfam" id="PF09425">
    <property type="entry name" value="Jas_motif"/>
    <property type="match status" value="1"/>
</dbReference>
<dbReference type="Pfam" id="PF06200">
    <property type="entry name" value="tify"/>
    <property type="match status" value="1"/>
</dbReference>
<gene>
    <name evidence="5" type="ORF">IFM89_039724</name>
</gene>
<keyword evidence="2" id="KW-0539">Nucleus</keyword>
<comment type="function">
    <text evidence="2">Repressor of jasmonate responses.</text>
</comment>
<evidence type="ECO:0000256" key="2">
    <source>
        <dbReference type="RuleBase" id="RU369065"/>
    </source>
</evidence>
<feature type="domain" description="Tify" evidence="4">
    <location>
        <begin position="172"/>
        <end position="207"/>
    </location>
</feature>
<accession>A0A835GXI5</accession>
<keyword evidence="6" id="KW-1185">Reference proteome</keyword>
<dbReference type="PROSITE" id="PS51320">
    <property type="entry name" value="TIFY"/>
    <property type="match status" value="1"/>
</dbReference>
<keyword evidence="2" id="KW-1184">Jasmonic acid signaling pathway</keyword>
<feature type="compositionally biased region" description="Basic and acidic residues" evidence="3">
    <location>
        <begin position="367"/>
        <end position="391"/>
    </location>
</feature>
<reference evidence="5 6" key="1">
    <citation type="submission" date="2020-10" db="EMBL/GenBank/DDBJ databases">
        <title>The Coptis chinensis genome and diversification of protoberbering-type alkaloids.</title>
        <authorList>
            <person name="Wang B."/>
            <person name="Shu S."/>
            <person name="Song C."/>
            <person name="Liu Y."/>
        </authorList>
    </citation>
    <scope>NUCLEOTIDE SEQUENCE [LARGE SCALE GENOMIC DNA]</scope>
    <source>
        <strain evidence="5">HL-2020</strain>
        <tissue evidence="5">Leaf</tissue>
    </source>
</reference>
<dbReference type="GO" id="GO:2000022">
    <property type="term" value="P:regulation of jasmonic acid mediated signaling pathway"/>
    <property type="evidence" value="ECO:0007669"/>
    <property type="project" value="UniProtKB-UniRule"/>
</dbReference>
<dbReference type="EMBL" id="JADFTS010000056">
    <property type="protein sequence ID" value="KAF9587038.1"/>
    <property type="molecule type" value="Genomic_DNA"/>
</dbReference>
<comment type="caution">
    <text evidence="5">The sequence shown here is derived from an EMBL/GenBank/DDBJ whole genome shotgun (WGS) entry which is preliminary data.</text>
</comment>
<dbReference type="PANTHER" id="PTHR33077:SF90">
    <property type="entry name" value="PROTEIN TIFY 7"/>
    <property type="match status" value="1"/>
</dbReference>
<comment type="similarity">
    <text evidence="1 2">Belongs to the TIFY/JAZ family.</text>
</comment>